<dbReference type="AlphaFoldDB" id="A0A3N4P793"/>
<accession>A0A3N4P793</accession>
<name>A0A3N4P793_9FLAO</name>
<evidence type="ECO:0000313" key="3">
    <source>
        <dbReference type="Proteomes" id="UP000270856"/>
    </source>
</evidence>
<dbReference type="PANTHER" id="PTHR33734:SF22">
    <property type="entry name" value="MEMBRANE-BOUND LYTIC MUREIN TRANSGLYCOSYLASE D"/>
    <property type="match status" value="1"/>
</dbReference>
<organism evidence="2 3">
    <name type="scientific">Aureibaculum marinum</name>
    <dbReference type="NCBI Taxonomy" id="2487930"/>
    <lineage>
        <taxon>Bacteria</taxon>
        <taxon>Pseudomonadati</taxon>
        <taxon>Bacteroidota</taxon>
        <taxon>Flavobacteriia</taxon>
        <taxon>Flavobacteriales</taxon>
        <taxon>Flavobacteriaceae</taxon>
        <taxon>Aureibaculum</taxon>
    </lineage>
</organism>
<dbReference type="InterPro" id="IPR028082">
    <property type="entry name" value="Peripla_BP_I"/>
</dbReference>
<feature type="domain" description="LysM" evidence="1">
    <location>
        <begin position="26"/>
        <end position="70"/>
    </location>
</feature>
<sequence>MNKLILTVILFLLVVFNAFSQEKKYVTHQVKKGETVFSITQQYAISKADFLKLNPDIKNDEVSIDQIVIVPNKAYNIVPNIDDGDYVLDGYLYHKVLPKEGFYSLRKEYGVSKRTLRKHNDVLKIDDLKVGQVIKIPLKEGYEIDAVEVKKEDTSIKPYLVKAKETKYMIARRYGIEVEDLESMNPQIKEGLKAETIIQVPNRKEISDAVNEDSIMYQIEKGENLFRLSQKFNVPQNQLLEHNPELKDGVKAGMVIKIPKKIAFDNSKIFIENITSNKVVKVAIMLPFTTNKSKLDFDTDKLLNITTDFYLGAEMALDSLKKQGADISVKVFDTKNKLTEVSTILKTNEFNDVDVIIGPMFLNNVKFVAQSLGNQNTAIISPVSSKNHDGFASKSTIQDAPSEDLLAKKVLDYVKDNYKGQNLIVIKDDVPEIQWKYNKVINDLKNIDSLGNLSVLSPEKGYIRPNFFKKNIQDNKENWVILLTDNPSVTNDVVQNLGVFPEKVNITMFALYHNGNFQKSTNHHLARVNLHYATSNFVNENDTKVQQFIKKYKAINYLDPTEYSFKGFDITYDALARIITYPIVNRAFSGGISERISSRFIYNKRGNKGFKNEGIYLVKYDGLNLVDVEKSSTSVLLEE</sequence>
<dbReference type="InterPro" id="IPR036779">
    <property type="entry name" value="LysM_dom_sf"/>
</dbReference>
<evidence type="ECO:0000259" key="1">
    <source>
        <dbReference type="PROSITE" id="PS51782"/>
    </source>
</evidence>
<dbReference type="Pfam" id="PF01476">
    <property type="entry name" value="LysM"/>
    <property type="match status" value="4"/>
</dbReference>
<reference evidence="2 3" key="1">
    <citation type="submission" date="2018-11" db="EMBL/GenBank/DDBJ databases">
        <title>Aureibaculum marinum gen. nov., sp. nov., a member of the family Flavobacteriaceae isolated from the Bohai Sea.</title>
        <authorList>
            <person name="Ji X."/>
        </authorList>
    </citation>
    <scope>NUCLEOTIDE SEQUENCE [LARGE SCALE GENOMIC DNA]</scope>
    <source>
        <strain evidence="2 3">BH-SD17</strain>
    </source>
</reference>
<protein>
    <submittedName>
        <fullName evidence="2">LysM peptidoglycan-binding domain-containing protein</fullName>
    </submittedName>
</protein>
<keyword evidence="3" id="KW-1185">Reference proteome</keyword>
<dbReference type="OrthoDB" id="2149800at2"/>
<gene>
    <name evidence="2" type="ORF">EGM88_03160</name>
</gene>
<dbReference type="PANTHER" id="PTHR33734">
    <property type="entry name" value="LYSM DOMAIN-CONTAINING GPI-ANCHORED PROTEIN 2"/>
    <property type="match status" value="1"/>
</dbReference>
<dbReference type="CDD" id="cd00118">
    <property type="entry name" value="LysM"/>
    <property type="match status" value="3"/>
</dbReference>
<feature type="domain" description="LysM" evidence="1">
    <location>
        <begin position="92"/>
        <end position="136"/>
    </location>
</feature>
<dbReference type="PROSITE" id="PS51782">
    <property type="entry name" value="LYSM"/>
    <property type="match status" value="3"/>
</dbReference>
<dbReference type="InterPro" id="IPR018392">
    <property type="entry name" value="LysM"/>
</dbReference>
<dbReference type="RefSeq" id="WP_123896524.1">
    <property type="nucleotide sequence ID" value="NZ_RPFJ01000003.1"/>
</dbReference>
<dbReference type="Proteomes" id="UP000270856">
    <property type="component" value="Unassembled WGS sequence"/>
</dbReference>
<dbReference type="Gene3D" id="3.10.350.10">
    <property type="entry name" value="LysM domain"/>
    <property type="match status" value="4"/>
</dbReference>
<proteinExistence type="predicted"/>
<feature type="domain" description="LysM" evidence="1">
    <location>
        <begin position="157"/>
        <end position="200"/>
    </location>
</feature>
<dbReference type="Gene3D" id="3.40.50.2300">
    <property type="match status" value="2"/>
</dbReference>
<dbReference type="SUPFAM" id="SSF53822">
    <property type="entry name" value="Periplasmic binding protein-like I"/>
    <property type="match status" value="1"/>
</dbReference>
<dbReference type="EMBL" id="RPFJ01000003">
    <property type="protein sequence ID" value="RPD99559.1"/>
    <property type="molecule type" value="Genomic_DNA"/>
</dbReference>
<evidence type="ECO:0000313" key="2">
    <source>
        <dbReference type="EMBL" id="RPD99559.1"/>
    </source>
</evidence>
<dbReference type="SMART" id="SM00257">
    <property type="entry name" value="LysM"/>
    <property type="match status" value="4"/>
</dbReference>
<dbReference type="SUPFAM" id="SSF54106">
    <property type="entry name" value="LysM domain"/>
    <property type="match status" value="4"/>
</dbReference>
<comment type="caution">
    <text evidence="2">The sequence shown here is derived from an EMBL/GenBank/DDBJ whole genome shotgun (WGS) entry which is preliminary data.</text>
</comment>